<evidence type="ECO:0000313" key="1">
    <source>
        <dbReference type="EMBL" id="RUS28225.1"/>
    </source>
</evidence>
<dbReference type="Proteomes" id="UP000274822">
    <property type="component" value="Unassembled WGS sequence"/>
</dbReference>
<protein>
    <submittedName>
        <fullName evidence="1">Uncharacterized protein</fullName>
    </submittedName>
</protein>
<gene>
    <name evidence="1" type="ORF">BC938DRAFT_482133</name>
</gene>
<dbReference type="EMBL" id="RBNJ01006946">
    <property type="protein sequence ID" value="RUS28225.1"/>
    <property type="molecule type" value="Genomic_DNA"/>
</dbReference>
<evidence type="ECO:0000313" key="2">
    <source>
        <dbReference type="Proteomes" id="UP000274822"/>
    </source>
</evidence>
<organism evidence="1 2">
    <name type="scientific">Jimgerdemannia flammicorona</name>
    <dbReference type="NCBI Taxonomy" id="994334"/>
    <lineage>
        <taxon>Eukaryota</taxon>
        <taxon>Fungi</taxon>
        <taxon>Fungi incertae sedis</taxon>
        <taxon>Mucoromycota</taxon>
        <taxon>Mucoromycotina</taxon>
        <taxon>Endogonomycetes</taxon>
        <taxon>Endogonales</taxon>
        <taxon>Endogonaceae</taxon>
        <taxon>Jimgerdemannia</taxon>
    </lineage>
</organism>
<accession>A0A433QEH9</accession>
<name>A0A433QEH9_9FUNG</name>
<comment type="caution">
    <text evidence="1">The sequence shown here is derived from an EMBL/GenBank/DDBJ whole genome shotgun (WGS) entry which is preliminary data.</text>
</comment>
<proteinExistence type="predicted"/>
<reference evidence="1 2" key="1">
    <citation type="journal article" date="2018" name="New Phytol.">
        <title>Phylogenomics of Endogonaceae and evolution of mycorrhizas within Mucoromycota.</title>
        <authorList>
            <person name="Chang Y."/>
            <person name="Desiro A."/>
            <person name="Na H."/>
            <person name="Sandor L."/>
            <person name="Lipzen A."/>
            <person name="Clum A."/>
            <person name="Barry K."/>
            <person name="Grigoriev I.V."/>
            <person name="Martin F.M."/>
            <person name="Stajich J.E."/>
            <person name="Smith M.E."/>
            <person name="Bonito G."/>
            <person name="Spatafora J.W."/>
        </authorList>
    </citation>
    <scope>NUCLEOTIDE SEQUENCE [LARGE SCALE GENOMIC DNA]</scope>
    <source>
        <strain evidence="1 2">AD002</strain>
    </source>
</reference>
<sequence length="304" mass="34661">MSTQSISLSIQVYDEIPEPILPNPPVRAISPEYDEILSLLASIIKPFDSFLYPVYASPPDKLTLALASGILEQRVPFRNKIVRRGLKAASTAHIHLKEMIQECEWARAEGRWSVPHQRWAAMIRDASELKEELEEVRHGLDQIVATLEHVARCPATQKSSPIRNCWIFSLGLMKRVWRTIKHRVATLRQKFSYGYVDSQETRPSRPETANARSLRDSHLMPLLRQLKDLQHILLRLSRHMKLYIATLKSLQERSGEGVSDKDDGVYDGTGEKFQRSANPGTILTALKQGSEILLRFSFDGERLL</sequence>
<keyword evidence="2" id="KW-1185">Reference proteome</keyword>
<dbReference type="AlphaFoldDB" id="A0A433QEH9"/>